<evidence type="ECO:0000313" key="1">
    <source>
        <dbReference type="EMBL" id="GMH15643.1"/>
    </source>
</evidence>
<gene>
    <name evidence="1" type="ORF">Nepgr_017484</name>
</gene>
<keyword evidence="2" id="KW-1185">Reference proteome</keyword>
<name>A0AAD3XSI5_NEPGR</name>
<sequence length="101" mass="10399">MARQSDDVAPRHKAMVEDSVPMLLLSLGASNSSVYVVDRLGSSQDLGRMASMAFVPCGVLVNPLGLMPCPVGDDAAAHFATPEDATSKSLPISSALATPVS</sequence>
<protein>
    <submittedName>
        <fullName evidence="1">Uncharacterized protein</fullName>
    </submittedName>
</protein>
<evidence type="ECO:0000313" key="2">
    <source>
        <dbReference type="Proteomes" id="UP001279734"/>
    </source>
</evidence>
<organism evidence="1 2">
    <name type="scientific">Nepenthes gracilis</name>
    <name type="common">Slender pitcher plant</name>
    <dbReference type="NCBI Taxonomy" id="150966"/>
    <lineage>
        <taxon>Eukaryota</taxon>
        <taxon>Viridiplantae</taxon>
        <taxon>Streptophyta</taxon>
        <taxon>Embryophyta</taxon>
        <taxon>Tracheophyta</taxon>
        <taxon>Spermatophyta</taxon>
        <taxon>Magnoliopsida</taxon>
        <taxon>eudicotyledons</taxon>
        <taxon>Gunneridae</taxon>
        <taxon>Pentapetalae</taxon>
        <taxon>Caryophyllales</taxon>
        <taxon>Nepenthaceae</taxon>
        <taxon>Nepenthes</taxon>
    </lineage>
</organism>
<proteinExistence type="predicted"/>
<dbReference type="Proteomes" id="UP001279734">
    <property type="component" value="Unassembled WGS sequence"/>
</dbReference>
<dbReference type="AlphaFoldDB" id="A0AAD3XSI5"/>
<comment type="caution">
    <text evidence="1">The sequence shown here is derived from an EMBL/GenBank/DDBJ whole genome shotgun (WGS) entry which is preliminary data.</text>
</comment>
<dbReference type="EMBL" id="BSYO01000015">
    <property type="protein sequence ID" value="GMH15643.1"/>
    <property type="molecule type" value="Genomic_DNA"/>
</dbReference>
<accession>A0AAD3XSI5</accession>
<reference evidence="1" key="1">
    <citation type="submission" date="2023-05" db="EMBL/GenBank/DDBJ databases">
        <title>Nepenthes gracilis genome sequencing.</title>
        <authorList>
            <person name="Fukushima K."/>
        </authorList>
    </citation>
    <scope>NUCLEOTIDE SEQUENCE</scope>
    <source>
        <strain evidence="1">SING2019-196</strain>
    </source>
</reference>